<evidence type="ECO:0000256" key="3">
    <source>
        <dbReference type="ARBA" id="ARBA00022723"/>
    </source>
</evidence>
<dbReference type="Proteomes" id="UP000427906">
    <property type="component" value="Chromosome"/>
</dbReference>
<comment type="cofactor">
    <cofactor evidence="1">
        <name>[4Fe-4S] cluster</name>
        <dbReference type="ChEBI" id="CHEBI:49883"/>
    </cofactor>
</comment>
<proteinExistence type="predicted"/>
<evidence type="ECO:0000313" key="8">
    <source>
        <dbReference type="Proteomes" id="UP000427906"/>
    </source>
</evidence>
<keyword evidence="8" id="KW-1185">Reference proteome</keyword>
<sequence length="500" mass="55054">MTKPCEPPAGLAKLAGALDDHGVDCRVYDASIDGILGVLQRPSAADDTWSRRALSKRSADLDALRSSRLYRNRDRYRQAVMNVNRVLHMAGLPHGAAISLSNYGSTRLSPVRSADLIRAAENYEANPFHPIFSEQLSALFSRWEPAVVGMSINFMSQALCAFAMIGFVRRQLPRARIVCGGGLVTSWMNIPGLDNPFGGLVDEMVCGPGENRLIALCTGTDENRPTVTGYDFSFFEKEPYLSPVRVLPYATSRGCYWKKCAFCPETAEDAPYLTDNPRDIVEDLSQTTLQTGSGLIHFLDNALSPRLLAHLIERPPGAPWFGFARITRHLTDPAFVRGLKASGCVMLKLGVESGDQVVLDALSKGIDIEMVSKALDTIHRAGIATYIYLLFGTPAENEKSARMTLAFTLDHASSIDFLNLAIFNLPAYSREADGLDTVDFYDGDLSLYREFIHPGGWSRDRVRRFLSKTFKKPTAIRAILNSDPPFFTSNHAPFLTGTSG</sequence>
<dbReference type="Pfam" id="PF04055">
    <property type="entry name" value="Radical_SAM"/>
    <property type="match status" value="1"/>
</dbReference>
<evidence type="ECO:0000259" key="6">
    <source>
        <dbReference type="SMART" id="SM00729"/>
    </source>
</evidence>
<reference evidence="7 8" key="1">
    <citation type="submission" date="2019-11" db="EMBL/GenBank/DDBJ databases">
        <title>Comparative genomics of hydrocarbon-degrading Desulfosarcina strains.</title>
        <authorList>
            <person name="Watanabe M."/>
            <person name="Kojima H."/>
            <person name="Fukui M."/>
        </authorList>
    </citation>
    <scope>NUCLEOTIDE SEQUENCE [LARGE SCALE GENOMIC DNA]</scope>
    <source>
        <strain evidence="7 8">PL12</strain>
    </source>
</reference>
<dbReference type="SMART" id="SM00729">
    <property type="entry name" value="Elp3"/>
    <property type="match status" value="1"/>
</dbReference>
<keyword evidence="2" id="KW-0949">S-adenosyl-L-methionine</keyword>
<dbReference type="AlphaFoldDB" id="A0A5K7YT99"/>
<dbReference type="Gene3D" id="3.80.30.20">
    <property type="entry name" value="tm_1862 like domain"/>
    <property type="match status" value="1"/>
</dbReference>
<dbReference type="InterPro" id="IPR006638">
    <property type="entry name" value="Elp3/MiaA/NifB-like_rSAM"/>
</dbReference>
<dbReference type="PANTHER" id="PTHR43409:SF7">
    <property type="entry name" value="BLL1977 PROTEIN"/>
    <property type="match status" value="1"/>
</dbReference>
<organism evidence="7 8">
    <name type="scientific">Desulfosarcina alkanivorans</name>
    <dbReference type="NCBI Taxonomy" id="571177"/>
    <lineage>
        <taxon>Bacteria</taxon>
        <taxon>Pseudomonadati</taxon>
        <taxon>Thermodesulfobacteriota</taxon>
        <taxon>Desulfobacteria</taxon>
        <taxon>Desulfobacterales</taxon>
        <taxon>Desulfosarcinaceae</taxon>
        <taxon>Desulfosarcina</taxon>
    </lineage>
</organism>
<dbReference type="GO" id="GO:0046872">
    <property type="term" value="F:metal ion binding"/>
    <property type="evidence" value="ECO:0007669"/>
    <property type="project" value="UniProtKB-KW"/>
</dbReference>
<dbReference type="InterPro" id="IPR007197">
    <property type="entry name" value="rSAM"/>
</dbReference>
<dbReference type="InterPro" id="IPR051198">
    <property type="entry name" value="BchE-like"/>
</dbReference>
<dbReference type="SFLD" id="SFLDS00029">
    <property type="entry name" value="Radical_SAM"/>
    <property type="match status" value="1"/>
</dbReference>
<dbReference type="InterPro" id="IPR058240">
    <property type="entry name" value="rSAM_sf"/>
</dbReference>
<dbReference type="GO" id="GO:0005829">
    <property type="term" value="C:cytosol"/>
    <property type="evidence" value="ECO:0007669"/>
    <property type="project" value="TreeGrafter"/>
</dbReference>
<dbReference type="EMBL" id="AP021874">
    <property type="protein sequence ID" value="BBO71209.1"/>
    <property type="molecule type" value="Genomic_DNA"/>
</dbReference>
<evidence type="ECO:0000256" key="1">
    <source>
        <dbReference type="ARBA" id="ARBA00001966"/>
    </source>
</evidence>
<protein>
    <submittedName>
        <fullName evidence="7">Radical SAM protein</fullName>
    </submittedName>
</protein>
<dbReference type="PANTHER" id="PTHR43409">
    <property type="entry name" value="ANAEROBIC MAGNESIUM-PROTOPORPHYRIN IX MONOMETHYL ESTER CYCLASE-RELATED"/>
    <property type="match status" value="1"/>
</dbReference>
<evidence type="ECO:0000256" key="2">
    <source>
        <dbReference type="ARBA" id="ARBA00022691"/>
    </source>
</evidence>
<feature type="domain" description="Elp3/MiaA/NifB-like radical SAM core" evidence="6">
    <location>
        <begin position="245"/>
        <end position="449"/>
    </location>
</feature>
<evidence type="ECO:0000313" key="7">
    <source>
        <dbReference type="EMBL" id="BBO71209.1"/>
    </source>
</evidence>
<evidence type="ECO:0000256" key="5">
    <source>
        <dbReference type="ARBA" id="ARBA00023014"/>
    </source>
</evidence>
<accession>A0A5K7YT99</accession>
<dbReference type="InterPro" id="IPR023404">
    <property type="entry name" value="rSAM_horseshoe"/>
</dbReference>
<dbReference type="SFLD" id="SFLDG01082">
    <property type="entry name" value="B12-binding_domain_containing"/>
    <property type="match status" value="1"/>
</dbReference>
<dbReference type="GO" id="GO:0051536">
    <property type="term" value="F:iron-sulfur cluster binding"/>
    <property type="evidence" value="ECO:0007669"/>
    <property type="project" value="UniProtKB-KW"/>
</dbReference>
<name>A0A5K7YT99_9BACT</name>
<keyword evidence="3" id="KW-0479">Metal-binding</keyword>
<dbReference type="SUPFAM" id="SSF102114">
    <property type="entry name" value="Radical SAM enzymes"/>
    <property type="match status" value="1"/>
</dbReference>
<dbReference type="GO" id="GO:0003824">
    <property type="term" value="F:catalytic activity"/>
    <property type="evidence" value="ECO:0007669"/>
    <property type="project" value="InterPro"/>
</dbReference>
<keyword evidence="5" id="KW-0411">Iron-sulfur</keyword>
<evidence type="ECO:0000256" key="4">
    <source>
        <dbReference type="ARBA" id="ARBA00023004"/>
    </source>
</evidence>
<keyword evidence="4" id="KW-0408">Iron</keyword>
<dbReference type="KEGG" id="dalk:DSCA_51390"/>
<gene>
    <name evidence="7" type="ORF">DSCA_51390</name>
</gene>